<feature type="region of interest" description="Disordered" evidence="1">
    <location>
        <begin position="531"/>
        <end position="570"/>
    </location>
</feature>
<proteinExistence type="predicted"/>
<feature type="region of interest" description="Disordered" evidence="1">
    <location>
        <begin position="785"/>
        <end position="879"/>
    </location>
</feature>
<feature type="compositionally biased region" description="Low complexity" evidence="1">
    <location>
        <begin position="845"/>
        <end position="857"/>
    </location>
</feature>
<feature type="domain" description="SEC7" evidence="2">
    <location>
        <begin position="1188"/>
        <end position="1369"/>
    </location>
</feature>
<dbReference type="Proteomes" id="UP000194127">
    <property type="component" value="Unassembled WGS sequence"/>
</dbReference>
<dbReference type="SUPFAM" id="SSF50729">
    <property type="entry name" value="PH domain-like"/>
    <property type="match status" value="1"/>
</dbReference>
<dbReference type="Pfam" id="PF01369">
    <property type="entry name" value="Sec7"/>
    <property type="match status" value="1"/>
</dbReference>
<feature type="compositionally biased region" description="Basic and acidic residues" evidence="1">
    <location>
        <begin position="698"/>
        <end position="726"/>
    </location>
</feature>
<feature type="compositionally biased region" description="Basic and acidic residues" evidence="1">
    <location>
        <begin position="533"/>
        <end position="542"/>
    </location>
</feature>
<organism evidence="3 4">
    <name type="scientific">Postia placenta MAD-698-R-SB12</name>
    <dbReference type="NCBI Taxonomy" id="670580"/>
    <lineage>
        <taxon>Eukaryota</taxon>
        <taxon>Fungi</taxon>
        <taxon>Dikarya</taxon>
        <taxon>Basidiomycota</taxon>
        <taxon>Agaricomycotina</taxon>
        <taxon>Agaricomycetes</taxon>
        <taxon>Polyporales</taxon>
        <taxon>Adustoporiaceae</taxon>
        <taxon>Rhodonia</taxon>
    </lineage>
</organism>
<dbReference type="SUPFAM" id="SSF48425">
    <property type="entry name" value="Sec7 domain"/>
    <property type="match status" value="1"/>
</dbReference>
<feature type="compositionally biased region" description="Low complexity" evidence="1">
    <location>
        <begin position="681"/>
        <end position="697"/>
    </location>
</feature>
<dbReference type="EMBL" id="KZ110592">
    <property type="protein sequence ID" value="OSX66609.1"/>
    <property type="molecule type" value="Genomic_DNA"/>
</dbReference>
<feature type="compositionally biased region" description="Polar residues" evidence="1">
    <location>
        <begin position="790"/>
        <end position="802"/>
    </location>
</feature>
<evidence type="ECO:0000313" key="4">
    <source>
        <dbReference type="Proteomes" id="UP000194127"/>
    </source>
</evidence>
<evidence type="ECO:0000259" key="2">
    <source>
        <dbReference type="PROSITE" id="PS50190"/>
    </source>
</evidence>
<sequence length="1707" mass="187095">MLSGTTLPGSTPTLFIVRAGRNMEPSSVAEQRATAVAKLKRAASLPRMKDGRRPPMHVEAVSEGERMDHDDGIDEESVQDADGLQEGEEVQEEEAHQVPGVDTPEDTEERPEQIEEASTPAPETPGPAENIPTRAKRRSRSRTRSRGSKDFKGKAKQSSQVSSASHTNESSADEYAMPASGDEPPPSPPLVSPIPSHFALSASRLLASPFFYPGTTPPTPLPTLDDLQRGMTGMGLYRSNSAGAARMMAMHKLTGGTEMIDPAYFSSSPTPDGPRLMRNNTVSGGERMAARQMLLNRLRPRVNQTDGEQTSGGEEVVAPILPPKRRRRRSKRASSRASTVVDDREEREPPSTTPNTPIVPPSPLPLHFRNTPEPPRPPSSASRAGNGDALRDLPQVKSNGSPSIDYEKPMGHRGVVVEEEDDVTPERVSPQRLPLPSPSTPARGFMTTAGLRLPHTSDAPSSTSTDSASVSVPVFISQKVGYGQEMFPASPFATPLKERMYPDEDEERVLVRSRSRLAAFERESEISWVAEPVPERERMPLHDDEDDEDELEFEEEPIGEQPQTTIGDRVPQLSELIVEVETSPEPTSAHILPSPISPIVPLTSTLSESHSGPAQPSPTVYPARLSVATPSQMDRSPSSTDFPPDLDDSRATVTEATLKRVGESTRTWGDKVKNAFPFQLGRSGSVNGRRSRTGSISIRDRRENTDSSMSRESHGSISREKGEQPNHETQPPSASTSILSLPIAPQMGMHSPIPPATAEMISYDHEYNPKLFPFPGIKQLEAQRMHRVAQSVSTPDVTNGNPMESVPSSSSSNTAGRSLEPGRERKLSHQASDSRLLPRFKNATSPLPVSSVPSSASQGDYFSIPSTTTPGTSASGSVKLPMNREDVKKWLNVKRKLFGSSPAPTPSATVDARPRMGDKKPSLSDILRGRKEADWEDSGHDNARTPTSPPSNAIFAPLRREELKTAVHMETEVVLSHDSSPETIHSPKREFHLEGRSNGVISPSHASEFSVSFPSPHDPPSSTTPDPHSSLDDFPPSTSDSCSMSSSHQSPDPRENEVSVSSIILARLDEVLGRGSKSSIYPNTLDDPPRKLVLSSPVLQVVNANTVKDRFLFLFNDILVIAKPVMHDQDILIETMKPSPLDRKFIVKSVCPLRQLRFSGERDEGHTKSINGANPMKHPVISSFVHYFAKDPDSAIAFLSTKTSAREDPIALGQLLFRTLDLDRARLGEYLSRRTSKVVLKAFINSYSLTGLRIDKALRVFLQAVHLPVRSGNQTGALEYLMDSFASRWHEANAGIVAYDKDLAVRLVRAIAQLNEVMHGEITDEPGPTGYPKRNVISRDFVEAFRRYDPRGLVLDDLLDKIYASIRRERLSQARDPSASGDTPDVPITIKRPLPTRLTYRIQSEPIILRIPQPDPHLTIQLFGQDLVFDPPVLSFVRSSETSFRVTGTSLGPKTIIMWRSGPNGILYTGLPLSSAVMVERAFMRNTFQLAFVNHNGAKRKYMFGVDDSLVRHQWAVSLKRQIDIASTSISPAEASGSSSQKAAESLALRVLQDTLISSEDDYPSVPLSPVDEALARLNGATPPRRAHSSSVSSPRSAMNRSANGASGARRQPNGSSPHVRSKSRSQVYHRHGPGRLELELNDLGDRSDEDRLQHDSSAQSQQQQQQRTWSGRDLEIICRQNSLITPMLTYLQVGRRDPDIINGAVS</sequence>
<feature type="compositionally biased region" description="Pro residues" evidence="1">
    <location>
        <begin position="183"/>
        <end position="192"/>
    </location>
</feature>
<feature type="compositionally biased region" description="Low complexity" evidence="1">
    <location>
        <begin position="1589"/>
        <end position="1602"/>
    </location>
</feature>
<feature type="compositionally biased region" description="Basic residues" evidence="1">
    <location>
        <begin position="134"/>
        <end position="146"/>
    </location>
</feature>
<feature type="region of interest" description="Disordered" evidence="1">
    <location>
        <begin position="1580"/>
        <end position="1671"/>
    </location>
</feature>
<dbReference type="GeneID" id="36325318"/>
<accession>A0A1X6ND94</accession>
<feature type="compositionally biased region" description="Low complexity" evidence="1">
    <location>
        <begin position="1009"/>
        <end position="1028"/>
    </location>
</feature>
<dbReference type="OrthoDB" id="430364at2759"/>
<protein>
    <recommendedName>
        <fullName evidence="2">SEC7 domain-containing protein</fullName>
    </recommendedName>
</protein>
<feature type="region of interest" description="Disordered" evidence="1">
    <location>
        <begin position="296"/>
        <end position="446"/>
    </location>
</feature>
<dbReference type="STRING" id="670580.A0A1X6ND94"/>
<keyword evidence="4" id="KW-1185">Reference proteome</keyword>
<feature type="compositionally biased region" description="Acidic residues" evidence="1">
    <location>
        <begin position="71"/>
        <end position="92"/>
    </location>
</feature>
<feature type="compositionally biased region" description="Polar residues" evidence="1">
    <location>
        <begin position="606"/>
        <end position="618"/>
    </location>
</feature>
<evidence type="ECO:0000313" key="3">
    <source>
        <dbReference type="EMBL" id="OSX66609.1"/>
    </source>
</evidence>
<feature type="compositionally biased region" description="Polar residues" evidence="1">
    <location>
        <begin position="727"/>
        <end position="737"/>
    </location>
</feature>
<feature type="compositionally biased region" description="Polar residues" evidence="1">
    <location>
        <begin position="302"/>
        <end position="312"/>
    </location>
</feature>
<dbReference type="RefSeq" id="XP_024343403.1">
    <property type="nucleotide sequence ID" value="XM_024480368.1"/>
</dbReference>
<feature type="region of interest" description="Disordered" evidence="1">
    <location>
        <begin position="898"/>
        <end position="953"/>
    </location>
</feature>
<feature type="compositionally biased region" description="Low complexity" evidence="1">
    <location>
        <begin position="865"/>
        <end position="877"/>
    </location>
</feature>
<feature type="compositionally biased region" description="Acidic residues" evidence="1">
    <location>
        <begin position="543"/>
        <end position="558"/>
    </location>
</feature>
<dbReference type="SMART" id="SM00222">
    <property type="entry name" value="Sec7"/>
    <property type="match status" value="1"/>
</dbReference>
<feature type="region of interest" description="Disordered" evidence="1">
    <location>
        <begin position="997"/>
        <end position="1059"/>
    </location>
</feature>
<dbReference type="PANTHER" id="PTHR24216">
    <property type="entry name" value="PAXILLIN-RELATED"/>
    <property type="match status" value="1"/>
</dbReference>
<gene>
    <name evidence="3" type="ORF">POSPLADRAFT_1053242</name>
</gene>
<dbReference type="InterPro" id="IPR023394">
    <property type="entry name" value="Sec7_C_sf"/>
</dbReference>
<feature type="compositionally biased region" description="Low complexity" evidence="1">
    <location>
        <begin position="1657"/>
        <end position="1667"/>
    </location>
</feature>
<feature type="compositionally biased region" description="Basic and acidic residues" evidence="1">
    <location>
        <begin position="1635"/>
        <end position="1655"/>
    </location>
</feature>
<feature type="compositionally biased region" description="Basic and acidic residues" evidence="1">
    <location>
        <begin position="912"/>
        <end position="943"/>
    </location>
</feature>
<feature type="region of interest" description="Disordered" evidence="1">
    <location>
        <begin position="678"/>
        <end position="737"/>
    </location>
</feature>
<dbReference type="PROSITE" id="PS50190">
    <property type="entry name" value="SEC7"/>
    <property type="match status" value="1"/>
</dbReference>
<feature type="compositionally biased region" description="Low complexity" evidence="1">
    <location>
        <begin position="1035"/>
        <end position="1050"/>
    </location>
</feature>
<dbReference type="InterPro" id="IPR000904">
    <property type="entry name" value="Sec7_dom"/>
</dbReference>
<dbReference type="Gene3D" id="1.10.220.20">
    <property type="match status" value="1"/>
</dbReference>
<dbReference type="InterPro" id="IPR035999">
    <property type="entry name" value="Sec7_dom_sf"/>
</dbReference>
<reference evidence="3 4" key="1">
    <citation type="submission" date="2017-04" db="EMBL/GenBank/DDBJ databases">
        <title>Genome Sequence of the Model Brown-Rot Fungus Postia placenta SB12.</title>
        <authorList>
            <consortium name="DOE Joint Genome Institute"/>
            <person name="Gaskell J."/>
            <person name="Kersten P."/>
            <person name="Larrondo L.F."/>
            <person name="Canessa P."/>
            <person name="Martinez D."/>
            <person name="Hibbett D."/>
            <person name="Schmoll M."/>
            <person name="Kubicek C.P."/>
            <person name="Martinez A.T."/>
            <person name="Yadav J."/>
            <person name="Master E."/>
            <person name="Magnuson J.K."/>
            <person name="James T."/>
            <person name="Yaver D."/>
            <person name="Berka R."/>
            <person name="Labutti K."/>
            <person name="Lipzen A."/>
            <person name="Aerts A."/>
            <person name="Barry K."/>
            <person name="Henrissat B."/>
            <person name="Blanchette R."/>
            <person name="Grigoriev I."/>
            <person name="Cullen D."/>
        </authorList>
    </citation>
    <scope>NUCLEOTIDE SEQUENCE [LARGE SCALE GENOMIC DNA]</scope>
    <source>
        <strain evidence="3 4">MAD-698-R-SB12</strain>
    </source>
</reference>
<feature type="compositionally biased region" description="Low complexity" evidence="1">
    <location>
        <begin position="156"/>
        <end position="165"/>
    </location>
</feature>
<feature type="compositionally biased region" description="Basic residues" evidence="1">
    <location>
        <begin position="1620"/>
        <end position="1634"/>
    </location>
</feature>
<dbReference type="GO" id="GO:0032012">
    <property type="term" value="P:regulation of ARF protein signal transduction"/>
    <property type="evidence" value="ECO:0007669"/>
    <property type="project" value="InterPro"/>
</dbReference>
<dbReference type="PANTHER" id="PTHR24216:SF65">
    <property type="entry name" value="PAXILLIN-LIKE PROTEIN 1"/>
    <property type="match status" value="1"/>
</dbReference>
<evidence type="ECO:0000256" key="1">
    <source>
        <dbReference type="SAM" id="MobiDB-lite"/>
    </source>
</evidence>
<feature type="compositionally biased region" description="Polar residues" evidence="1">
    <location>
        <begin position="628"/>
        <end position="641"/>
    </location>
</feature>
<dbReference type="Gene3D" id="1.10.1000.11">
    <property type="entry name" value="Arf Nucleotide-binding Site Opener,domain 2"/>
    <property type="match status" value="1"/>
</dbReference>
<feature type="compositionally biased region" description="Basic residues" evidence="1">
    <location>
        <begin position="323"/>
        <end position="334"/>
    </location>
</feature>
<feature type="region of interest" description="Disordered" evidence="1">
    <location>
        <begin position="601"/>
        <end position="650"/>
    </location>
</feature>
<name>A0A1X6ND94_9APHY</name>
<feature type="region of interest" description="Disordered" evidence="1">
    <location>
        <begin position="41"/>
        <end position="194"/>
    </location>
</feature>
<dbReference type="GO" id="GO:0005085">
    <property type="term" value="F:guanyl-nucleotide exchange factor activity"/>
    <property type="evidence" value="ECO:0007669"/>
    <property type="project" value="InterPro"/>
</dbReference>